<reference evidence="2 3" key="1">
    <citation type="submission" date="2016-08" db="EMBL/GenBank/DDBJ databases">
        <authorList>
            <consortium name="Lentinula edodes genome sequencing consortium"/>
            <person name="Sakamoto Y."/>
            <person name="Nakade K."/>
            <person name="Sato S."/>
            <person name="Yoshida Y."/>
            <person name="Miyazaki K."/>
            <person name="Natsume S."/>
            <person name="Konno N."/>
        </authorList>
    </citation>
    <scope>NUCLEOTIDE SEQUENCE [LARGE SCALE GENOMIC DNA]</scope>
    <source>
        <strain evidence="2 3">NBRC 111202</strain>
    </source>
</reference>
<name>A0A1Q3EA07_LENED</name>
<evidence type="ECO:0000313" key="2">
    <source>
        <dbReference type="EMBL" id="GAW04060.1"/>
    </source>
</evidence>
<evidence type="ECO:0000313" key="3">
    <source>
        <dbReference type="Proteomes" id="UP000188533"/>
    </source>
</evidence>
<dbReference type="AlphaFoldDB" id="A0A1Q3EA07"/>
<feature type="compositionally biased region" description="Basic and acidic residues" evidence="1">
    <location>
        <begin position="38"/>
        <end position="51"/>
    </location>
</feature>
<proteinExistence type="predicted"/>
<accession>A0A1Q3EA07</accession>
<reference evidence="2 3" key="2">
    <citation type="submission" date="2017-02" db="EMBL/GenBank/DDBJ databases">
        <title>A genome survey and senescence transcriptome analysis in Lentinula edodes.</title>
        <authorList>
            <person name="Sakamoto Y."/>
            <person name="Nakade K."/>
            <person name="Sato S."/>
            <person name="Yoshida Y."/>
            <person name="Miyazaki K."/>
            <person name="Natsume S."/>
            <person name="Konno N."/>
        </authorList>
    </citation>
    <scope>NUCLEOTIDE SEQUENCE [LARGE SCALE GENOMIC DNA]</scope>
    <source>
        <strain evidence="2 3">NBRC 111202</strain>
    </source>
</reference>
<keyword evidence="3" id="KW-1185">Reference proteome</keyword>
<dbReference type="Proteomes" id="UP000188533">
    <property type="component" value="Unassembled WGS sequence"/>
</dbReference>
<comment type="caution">
    <text evidence="2">The sequence shown here is derived from an EMBL/GenBank/DDBJ whole genome shotgun (WGS) entry which is preliminary data.</text>
</comment>
<dbReference type="EMBL" id="BDGU01000175">
    <property type="protein sequence ID" value="GAW04060.1"/>
    <property type="molecule type" value="Genomic_DNA"/>
</dbReference>
<protein>
    <submittedName>
        <fullName evidence="2">Uncharacterized protein</fullName>
    </submittedName>
</protein>
<gene>
    <name evidence="2" type="ORF">LENED_005826</name>
</gene>
<sequence length="78" mass="8795">MARTKLEIVIPSRDPAGYTRTVWGAIIPPSAPIAQMKKEALSKMKSTDESRPKKRGPGRTEKRHCMITYSVYTYVLSL</sequence>
<feature type="region of interest" description="Disordered" evidence="1">
    <location>
        <begin position="38"/>
        <end position="61"/>
    </location>
</feature>
<evidence type="ECO:0000256" key="1">
    <source>
        <dbReference type="SAM" id="MobiDB-lite"/>
    </source>
</evidence>
<organism evidence="2 3">
    <name type="scientific">Lentinula edodes</name>
    <name type="common">Shiitake mushroom</name>
    <name type="synonym">Lentinus edodes</name>
    <dbReference type="NCBI Taxonomy" id="5353"/>
    <lineage>
        <taxon>Eukaryota</taxon>
        <taxon>Fungi</taxon>
        <taxon>Dikarya</taxon>
        <taxon>Basidiomycota</taxon>
        <taxon>Agaricomycotina</taxon>
        <taxon>Agaricomycetes</taxon>
        <taxon>Agaricomycetidae</taxon>
        <taxon>Agaricales</taxon>
        <taxon>Marasmiineae</taxon>
        <taxon>Omphalotaceae</taxon>
        <taxon>Lentinula</taxon>
    </lineage>
</organism>